<accession>A0A0B0EIB7</accession>
<dbReference type="Gene3D" id="3.40.109.10">
    <property type="entry name" value="NADH Oxidase"/>
    <property type="match status" value="1"/>
</dbReference>
<comment type="cofactor">
    <cofactor evidence="1">
        <name>FMN</name>
        <dbReference type="ChEBI" id="CHEBI:58210"/>
    </cofactor>
</comment>
<dbReference type="SUPFAM" id="SSF55469">
    <property type="entry name" value="FMN-dependent nitroreductase-like"/>
    <property type="match status" value="1"/>
</dbReference>
<evidence type="ECO:0000256" key="2">
    <source>
        <dbReference type="ARBA" id="ARBA00007118"/>
    </source>
</evidence>
<evidence type="ECO:0000259" key="6">
    <source>
        <dbReference type="Pfam" id="PF00881"/>
    </source>
</evidence>
<sequence>MDLYETIKIRRSVRAYKKDPVEDDKLDRIINAALLAPTAANRQPFSLIIIKNEQVKHKLKDAYSQEWFYTAPVIICACALPDAAWKRNDGKCYVDVDVAIAMDHLILAASAEGLGTCWIAAFKPKVVKNVLNIPDNLEPLILTPLGYPEIIPEPTFRKPLGEMVREIK</sequence>
<dbReference type="PANTHER" id="PTHR43673:SF2">
    <property type="entry name" value="NITROREDUCTASE"/>
    <property type="match status" value="1"/>
</dbReference>
<evidence type="ECO:0000256" key="3">
    <source>
        <dbReference type="ARBA" id="ARBA00022630"/>
    </source>
</evidence>
<evidence type="ECO:0000256" key="5">
    <source>
        <dbReference type="ARBA" id="ARBA00023002"/>
    </source>
</evidence>
<dbReference type="Proteomes" id="UP000030652">
    <property type="component" value="Unassembled WGS sequence"/>
</dbReference>
<dbReference type="GO" id="GO:0016491">
    <property type="term" value="F:oxidoreductase activity"/>
    <property type="evidence" value="ECO:0007669"/>
    <property type="project" value="UniProtKB-KW"/>
</dbReference>
<evidence type="ECO:0000313" key="7">
    <source>
        <dbReference type="EMBL" id="KHE92802.1"/>
    </source>
</evidence>
<keyword evidence="5" id="KW-0560">Oxidoreductase</keyword>
<evidence type="ECO:0000256" key="4">
    <source>
        <dbReference type="ARBA" id="ARBA00022643"/>
    </source>
</evidence>
<evidence type="ECO:0000313" key="8">
    <source>
        <dbReference type="Proteomes" id="UP000030652"/>
    </source>
</evidence>
<feature type="domain" description="Nitroreductase" evidence="6">
    <location>
        <begin position="7"/>
        <end position="66"/>
    </location>
</feature>
<dbReference type="EMBL" id="JRYO01000089">
    <property type="protein sequence ID" value="KHE92802.1"/>
    <property type="molecule type" value="Genomic_DNA"/>
</dbReference>
<keyword evidence="3" id="KW-0285">Flavoprotein</keyword>
<dbReference type="PANTHER" id="PTHR43673">
    <property type="entry name" value="NAD(P)H NITROREDUCTASE YDGI-RELATED"/>
    <property type="match status" value="1"/>
</dbReference>
<reference evidence="7 8" key="1">
    <citation type="submission" date="2014-10" db="EMBL/GenBank/DDBJ databases">
        <title>Draft genome of anammox bacterium scalindua brodae, obtained using differential coverage binning of sequence data from two enrichment reactors.</title>
        <authorList>
            <person name="Speth D.R."/>
            <person name="Russ L."/>
            <person name="Kartal B."/>
            <person name="Op den Camp H.J."/>
            <person name="Dutilh B.E."/>
            <person name="Jetten M.S."/>
        </authorList>
    </citation>
    <scope>NUCLEOTIDE SEQUENCE [LARGE SCALE GENOMIC DNA]</scope>
    <source>
        <strain evidence="7">RU1</strain>
    </source>
</reference>
<dbReference type="Pfam" id="PF00881">
    <property type="entry name" value="Nitroreductase"/>
    <property type="match status" value="1"/>
</dbReference>
<protein>
    <submittedName>
        <fullName evidence="7">Putative nitroreductase</fullName>
    </submittedName>
</protein>
<dbReference type="InterPro" id="IPR029479">
    <property type="entry name" value="Nitroreductase"/>
</dbReference>
<evidence type="ECO:0000256" key="1">
    <source>
        <dbReference type="ARBA" id="ARBA00001917"/>
    </source>
</evidence>
<organism evidence="7 8">
    <name type="scientific">Candidatus Scalindua brodae</name>
    <dbReference type="NCBI Taxonomy" id="237368"/>
    <lineage>
        <taxon>Bacteria</taxon>
        <taxon>Pseudomonadati</taxon>
        <taxon>Planctomycetota</taxon>
        <taxon>Candidatus Brocadiia</taxon>
        <taxon>Candidatus Brocadiales</taxon>
        <taxon>Candidatus Scalinduaceae</taxon>
        <taxon>Candidatus Scalindua</taxon>
    </lineage>
</organism>
<gene>
    <name evidence="7" type="ORF">SCABRO_01410</name>
</gene>
<dbReference type="AlphaFoldDB" id="A0A0B0EIB7"/>
<dbReference type="eggNOG" id="COG0778">
    <property type="taxonomic scope" value="Bacteria"/>
</dbReference>
<keyword evidence="4" id="KW-0288">FMN</keyword>
<dbReference type="InterPro" id="IPR000415">
    <property type="entry name" value="Nitroreductase-like"/>
</dbReference>
<comment type="caution">
    <text evidence="7">The sequence shown here is derived from an EMBL/GenBank/DDBJ whole genome shotgun (WGS) entry which is preliminary data.</text>
</comment>
<name>A0A0B0EIB7_9BACT</name>
<comment type="similarity">
    <text evidence="2">Belongs to the nitroreductase family.</text>
</comment>
<dbReference type="PATRIC" id="fig|237368.3.peg.1543"/>
<proteinExistence type="inferred from homology"/>